<reference evidence="8 9" key="1">
    <citation type="submission" date="2016-08" db="EMBL/GenBank/DDBJ databases">
        <title>Whole genome shotgun sequence of Pichia membranifaciens KS47-1.</title>
        <authorList>
            <person name="Konishi M."/>
            <person name="Ishida M."/>
            <person name="Arakawa T."/>
            <person name="Kato Y."/>
            <person name="Horiuchi J."/>
        </authorList>
    </citation>
    <scope>NUCLEOTIDE SEQUENCE [LARGE SCALE GENOMIC DNA]</scope>
    <source>
        <strain evidence="8 9">KS47-1</strain>
    </source>
</reference>
<dbReference type="PROSITE" id="PS51914">
    <property type="entry name" value="MRH"/>
    <property type="match status" value="1"/>
</dbReference>
<protein>
    <recommendedName>
        <fullName evidence="1">Glucosidase 2 subunit beta</fullName>
    </recommendedName>
</protein>
<dbReference type="OrthoDB" id="28322at2759"/>
<dbReference type="PANTHER" id="PTHR12630:SF1">
    <property type="entry name" value="GLUCOSIDASE 2 SUBUNIT BETA"/>
    <property type="match status" value="1"/>
</dbReference>
<dbReference type="EMBL" id="BDGI01000013">
    <property type="protein sequence ID" value="GAV26961.1"/>
    <property type="molecule type" value="Genomic_DNA"/>
</dbReference>
<feature type="signal peptide" evidence="6">
    <location>
        <begin position="1"/>
        <end position="17"/>
    </location>
</feature>
<dbReference type="InterPro" id="IPR039794">
    <property type="entry name" value="Gtb1-like"/>
</dbReference>
<keyword evidence="4" id="KW-1015">Disulfide bond</keyword>
<dbReference type="Proteomes" id="UP000186136">
    <property type="component" value="Unassembled WGS sequence"/>
</dbReference>
<evidence type="ECO:0000259" key="7">
    <source>
        <dbReference type="PROSITE" id="PS51914"/>
    </source>
</evidence>
<keyword evidence="5" id="KW-0175">Coiled coil</keyword>
<keyword evidence="3" id="KW-0256">Endoplasmic reticulum</keyword>
<proteinExistence type="predicted"/>
<keyword evidence="9" id="KW-1185">Reference proteome</keyword>
<keyword evidence="2 6" id="KW-0732">Signal</keyword>
<dbReference type="InterPro" id="IPR036607">
    <property type="entry name" value="PRKCSH"/>
</dbReference>
<dbReference type="InterPro" id="IPR009011">
    <property type="entry name" value="Man6P_isomerase_rcpt-bd_dom_sf"/>
</dbReference>
<evidence type="ECO:0000256" key="4">
    <source>
        <dbReference type="ARBA" id="ARBA00023157"/>
    </source>
</evidence>
<feature type="coiled-coil region" evidence="5">
    <location>
        <begin position="377"/>
        <end position="404"/>
    </location>
</feature>
<sequence length="523" mass="58796">MFIGLISPFLFIAHACTLEILRGVSPESIVRYQPDENGNWHCLNDPSIVIPFDRVNDNYCDCPDGSDEPGTSACSNGLFFCENVGFESHFIPSFKVDDGVCDYDVCCDGSDEAPGVCENRCVSMKAEYEKQVHEHNKKITQGVAIKQKMAEKSKSIRSDLEKAILKYNQYIASTEENIAALELVRGKMDENEEMINDNFKVIETDFEMLTKSLLGSFNQLSGYISKLELLESILKTMTEEYNHNFNDPAVKQAAQEYLNFAASFDETSDDSSDDNGTKQRIAVEKVVDAFQELLKSINEDIAKVKSEIVSLKLEQNKKEDNNTSDSSSSSIFFETWEIIVIGLKRLVDSFLGVESRIVTYEESIEPYKDIPKSEISNKEAEKQIASLSTSLEGLKSEVSKSESELKKNYGPGDILRSMPECIISKIGSYKYKLCPTSVLEQINNDGRGTKIGVFEDLIFSEETNNYQFIFKRGERCWNGPVREAVVDVVCGTKQEVLIVTEPEKCIYHLKMVSPLGCFESDLL</sequence>
<accession>A0A1Q2YBT3</accession>
<dbReference type="Pfam" id="PF13015">
    <property type="entry name" value="PRKCSH_1"/>
    <property type="match status" value="1"/>
</dbReference>
<dbReference type="SUPFAM" id="SSF50911">
    <property type="entry name" value="Mannose 6-phosphate receptor domain"/>
    <property type="match status" value="1"/>
</dbReference>
<evidence type="ECO:0000256" key="2">
    <source>
        <dbReference type="ARBA" id="ARBA00022729"/>
    </source>
</evidence>
<evidence type="ECO:0000256" key="1">
    <source>
        <dbReference type="ARBA" id="ARBA00022387"/>
    </source>
</evidence>
<feature type="domain" description="MRH" evidence="7">
    <location>
        <begin position="419"/>
        <end position="519"/>
    </location>
</feature>
<feature type="chain" id="PRO_5012478992" description="Glucosidase 2 subunit beta" evidence="6">
    <location>
        <begin position="18"/>
        <end position="523"/>
    </location>
</feature>
<feature type="coiled-coil region" evidence="5">
    <location>
        <begin position="287"/>
        <end position="321"/>
    </location>
</feature>
<dbReference type="GO" id="GO:0017177">
    <property type="term" value="C:glucosidase II complex"/>
    <property type="evidence" value="ECO:0007669"/>
    <property type="project" value="TreeGrafter"/>
</dbReference>
<dbReference type="Gene3D" id="2.70.130.10">
    <property type="entry name" value="Mannose-6-phosphate receptor binding domain"/>
    <property type="match status" value="1"/>
</dbReference>
<gene>
    <name evidence="8" type="ORF">PMKS-000422</name>
</gene>
<dbReference type="InterPro" id="IPR028146">
    <property type="entry name" value="PRKCSH_N"/>
</dbReference>
<evidence type="ECO:0000256" key="6">
    <source>
        <dbReference type="SAM" id="SignalP"/>
    </source>
</evidence>
<dbReference type="PANTHER" id="PTHR12630">
    <property type="entry name" value="N-LINKED OLIGOSACCHARIDE PROCESSING"/>
    <property type="match status" value="1"/>
</dbReference>
<dbReference type="InterPro" id="IPR044865">
    <property type="entry name" value="MRH_dom"/>
</dbReference>
<dbReference type="AlphaFoldDB" id="A0A1Q2YBT3"/>
<evidence type="ECO:0000313" key="9">
    <source>
        <dbReference type="Proteomes" id="UP000186136"/>
    </source>
</evidence>
<dbReference type="Pfam" id="PF12999">
    <property type="entry name" value="PRKCSH-like"/>
    <property type="match status" value="1"/>
</dbReference>
<dbReference type="GO" id="GO:0006491">
    <property type="term" value="P:N-glycan processing"/>
    <property type="evidence" value="ECO:0007669"/>
    <property type="project" value="TreeGrafter"/>
</dbReference>
<evidence type="ECO:0000313" key="8">
    <source>
        <dbReference type="EMBL" id="GAV26961.1"/>
    </source>
</evidence>
<evidence type="ECO:0000256" key="5">
    <source>
        <dbReference type="SAM" id="Coils"/>
    </source>
</evidence>
<comment type="caution">
    <text evidence="8">The sequence shown here is derived from an EMBL/GenBank/DDBJ whole genome shotgun (WGS) entry which is preliminary data.</text>
</comment>
<evidence type="ECO:0000256" key="3">
    <source>
        <dbReference type="ARBA" id="ARBA00022824"/>
    </source>
</evidence>
<name>A0A1Q2YBT3_9ASCO</name>
<organism evidence="8 9">
    <name type="scientific">Pichia membranifaciens</name>
    <dbReference type="NCBI Taxonomy" id="4926"/>
    <lineage>
        <taxon>Eukaryota</taxon>
        <taxon>Fungi</taxon>
        <taxon>Dikarya</taxon>
        <taxon>Ascomycota</taxon>
        <taxon>Saccharomycotina</taxon>
        <taxon>Pichiomycetes</taxon>
        <taxon>Pichiales</taxon>
        <taxon>Pichiaceae</taxon>
        <taxon>Pichia</taxon>
    </lineage>
</organism>